<dbReference type="Pfam" id="PF00586">
    <property type="entry name" value="AIRS"/>
    <property type="match status" value="1"/>
</dbReference>
<evidence type="ECO:0000313" key="5">
    <source>
        <dbReference type="Proteomes" id="UP001597344"/>
    </source>
</evidence>
<name>A0ABW5AU47_9FLAO</name>
<dbReference type="SUPFAM" id="SSF56042">
    <property type="entry name" value="PurM C-terminal domain-like"/>
    <property type="match status" value="1"/>
</dbReference>
<evidence type="ECO:0000313" key="4">
    <source>
        <dbReference type="EMBL" id="MFD2185700.1"/>
    </source>
</evidence>
<dbReference type="Gene3D" id="3.30.1330.10">
    <property type="entry name" value="PurM-like, N-terminal domain"/>
    <property type="match status" value="1"/>
</dbReference>
<proteinExistence type="inferred from homology"/>
<dbReference type="SUPFAM" id="SSF55326">
    <property type="entry name" value="PurM N-terminal domain-like"/>
    <property type="match status" value="1"/>
</dbReference>
<feature type="domain" description="PurM-like N-terminal" evidence="2">
    <location>
        <begin position="56"/>
        <end position="166"/>
    </location>
</feature>
<dbReference type="Pfam" id="PF02769">
    <property type="entry name" value="AIRS_C"/>
    <property type="match status" value="1"/>
</dbReference>
<dbReference type="InterPro" id="IPR010918">
    <property type="entry name" value="PurM-like_C_dom"/>
</dbReference>
<evidence type="ECO:0000256" key="1">
    <source>
        <dbReference type="ARBA" id="ARBA00006243"/>
    </source>
</evidence>
<dbReference type="Gene3D" id="3.90.650.10">
    <property type="entry name" value="PurM-like C-terminal domain"/>
    <property type="match status" value="1"/>
</dbReference>
<comment type="caution">
    <text evidence="4">The sequence shown here is derived from an EMBL/GenBank/DDBJ whole genome shotgun (WGS) entry which is preliminary data.</text>
</comment>
<dbReference type="Proteomes" id="UP001597344">
    <property type="component" value="Unassembled WGS sequence"/>
</dbReference>
<protein>
    <submittedName>
        <fullName evidence="4">Hydrogenase expression/formation protein HypE</fullName>
    </submittedName>
</protein>
<evidence type="ECO:0000259" key="3">
    <source>
        <dbReference type="Pfam" id="PF02769"/>
    </source>
</evidence>
<dbReference type="RefSeq" id="WP_378318673.1">
    <property type="nucleotide sequence ID" value="NZ_JBHUHY010000002.1"/>
</dbReference>
<dbReference type="InterPro" id="IPR036676">
    <property type="entry name" value="PurM-like_C_sf"/>
</dbReference>
<dbReference type="CDD" id="cd02197">
    <property type="entry name" value="HypE"/>
    <property type="match status" value="1"/>
</dbReference>
<evidence type="ECO:0000259" key="2">
    <source>
        <dbReference type="Pfam" id="PF00586"/>
    </source>
</evidence>
<dbReference type="NCBIfam" id="TIGR02124">
    <property type="entry name" value="hypE"/>
    <property type="match status" value="1"/>
</dbReference>
<dbReference type="InterPro" id="IPR016188">
    <property type="entry name" value="PurM-like_N"/>
</dbReference>
<dbReference type="EMBL" id="JBHUHY010000002">
    <property type="protein sequence ID" value="MFD2185700.1"/>
    <property type="molecule type" value="Genomic_DNA"/>
</dbReference>
<reference evidence="5" key="1">
    <citation type="journal article" date="2019" name="Int. J. Syst. Evol. Microbiol.">
        <title>The Global Catalogue of Microorganisms (GCM) 10K type strain sequencing project: providing services to taxonomists for standard genome sequencing and annotation.</title>
        <authorList>
            <consortium name="The Broad Institute Genomics Platform"/>
            <consortium name="The Broad Institute Genome Sequencing Center for Infectious Disease"/>
            <person name="Wu L."/>
            <person name="Ma J."/>
        </authorList>
    </citation>
    <scope>NUCLEOTIDE SEQUENCE [LARGE SCALE GENOMIC DNA]</scope>
    <source>
        <strain evidence="5">DT92</strain>
    </source>
</reference>
<feature type="domain" description="PurM-like C-terminal" evidence="3">
    <location>
        <begin position="178"/>
        <end position="329"/>
    </location>
</feature>
<comment type="similarity">
    <text evidence="1">Belongs to the HypE family.</text>
</comment>
<dbReference type="InterPro" id="IPR011854">
    <property type="entry name" value="HypE"/>
</dbReference>
<dbReference type="PIRSF" id="PIRSF005644">
    <property type="entry name" value="Hdrgns_mtr_HypE"/>
    <property type="match status" value="1"/>
</dbReference>
<keyword evidence="5" id="KW-1185">Reference proteome</keyword>
<gene>
    <name evidence="4" type="primary">hypE</name>
    <name evidence="4" type="ORF">ACFSJT_02785</name>
</gene>
<organism evidence="4 5">
    <name type="scientific">Aquimarina celericrescens</name>
    <dbReference type="NCBI Taxonomy" id="1964542"/>
    <lineage>
        <taxon>Bacteria</taxon>
        <taxon>Pseudomonadati</taxon>
        <taxon>Bacteroidota</taxon>
        <taxon>Flavobacteriia</taxon>
        <taxon>Flavobacteriales</taxon>
        <taxon>Flavobacteriaceae</taxon>
        <taxon>Aquimarina</taxon>
    </lineage>
</organism>
<sequence>MSDTKNLQMLLQCPMPKLDFDVITLGHGSGGILTNKLLDSGVFNLLSNDILDERHDGAFIEMNGKMAFSTDSFLISPIFFPGGNIGELAVNGTVNDLAMCGAIPKYLSLSFIIEEGLKVSEFWEILVSIKYACEKAGVQVVTGDTKVVEKGKGDKIFINTTGIGTIHTKANIRSKNIKTGDKIILSGNIASHGMAVMSVREGLEFDSEIKSDTTNLNYTIISLLEKFGNHIHLLTDPTRGGVATVLKETAQSTNLGIDIFQRNIPIEEQVANACELLGLDPLYVANEGLFISFIDASIADEFLKMLKKDNNGIHAKIIGSVVEEHPKQVILESAIGGKRVVSMLPGEQLPRIC</sequence>
<dbReference type="PANTHER" id="PTHR30303">
    <property type="entry name" value="HYDROGENASE ISOENZYMES FORMATION PROTEIN HYPE"/>
    <property type="match status" value="1"/>
</dbReference>
<dbReference type="PANTHER" id="PTHR30303:SF0">
    <property type="entry name" value="CARBAMOYL DEHYDRATASE HYPE"/>
    <property type="match status" value="1"/>
</dbReference>
<accession>A0ABW5AU47</accession>
<dbReference type="InterPro" id="IPR036921">
    <property type="entry name" value="PurM-like_N_sf"/>
</dbReference>